<dbReference type="EMBL" id="JARBDR010000328">
    <property type="protein sequence ID" value="KAJ8316496.1"/>
    <property type="molecule type" value="Genomic_DNA"/>
</dbReference>
<keyword evidence="3" id="KW-1185">Reference proteome</keyword>
<comment type="caution">
    <text evidence="2">The sequence shown here is derived from an EMBL/GenBank/DDBJ whole genome shotgun (WGS) entry which is preliminary data.</text>
</comment>
<dbReference type="InterPro" id="IPR038765">
    <property type="entry name" value="Papain-like_cys_pep_sf"/>
</dbReference>
<evidence type="ECO:0000256" key="1">
    <source>
        <dbReference type="SAM" id="MobiDB-lite"/>
    </source>
</evidence>
<dbReference type="Gene3D" id="3.90.70.10">
    <property type="entry name" value="Cysteine proteinases"/>
    <property type="match status" value="1"/>
</dbReference>
<proteinExistence type="predicted"/>
<accession>A0ABQ9FK05</accession>
<name>A0ABQ9FK05_TEGGR</name>
<dbReference type="Gene3D" id="1.10.8.10">
    <property type="entry name" value="DNA helicase RuvA subunit, C-terminal domain"/>
    <property type="match status" value="1"/>
</dbReference>
<dbReference type="SUPFAM" id="SSF54001">
    <property type="entry name" value="Cysteine proteinases"/>
    <property type="match status" value="1"/>
</dbReference>
<gene>
    <name evidence="2" type="ORF">KUTeg_006510</name>
</gene>
<evidence type="ECO:0000313" key="2">
    <source>
        <dbReference type="EMBL" id="KAJ8316496.1"/>
    </source>
</evidence>
<feature type="region of interest" description="Disordered" evidence="1">
    <location>
        <begin position="98"/>
        <end position="131"/>
    </location>
</feature>
<protein>
    <submittedName>
        <fullName evidence="2">Uncharacterized protein</fullName>
    </submittedName>
</protein>
<feature type="compositionally biased region" description="Basic and acidic residues" evidence="1">
    <location>
        <begin position="99"/>
        <end position="108"/>
    </location>
</feature>
<organism evidence="2 3">
    <name type="scientific">Tegillarca granosa</name>
    <name type="common">Malaysian cockle</name>
    <name type="synonym">Anadara granosa</name>
    <dbReference type="NCBI Taxonomy" id="220873"/>
    <lineage>
        <taxon>Eukaryota</taxon>
        <taxon>Metazoa</taxon>
        <taxon>Spiralia</taxon>
        <taxon>Lophotrochozoa</taxon>
        <taxon>Mollusca</taxon>
        <taxon>Bivalvia</taxon>
        <taxon>Autobranchia</taxon>
        <taxon>Pteriomorphia</taxon>
        <taxon>Arcoida</taxon>
        <taxon>Arcoidea</taxon>
        <taxon>Arcidae</taxon>
        <taxon>Tegillarca</taxon>
    </lineage>
</organism>
<reference evidence="2 3" key="1">
    <citation type="submission" date="2022-12" db="EMBL/GenBank/DDBJ databases">
        <title>Chromosome-level genome of Tegillarca granosa.</title>
        <authorList>
            <person name="Kim J."/>
        </authorList>
    </citation>
    <scope>NUCLEOTIDE SEQUENCE [LARGE SCALE GENOMIC DNA]</scope>
    <source>
        <strain evidence="2">Teg-2019</strain>
        <tissue evidence="2">Adductor muscle</tissue>
    </source>
</reference>
<sequence length="286" mass="32004">MGLRVMTVEQPALPQRFQSKRTLSREEQAKYKHLYNQIKEITGVEDENLIYNAIDACQDPQGKYNLENAVAMLVDNNESQQTGVKKEKAVDIPVQHVGDCTDARKGRADSGSQDKNNAEKPGVPESGTQVNKAQGVIDLTSETADTDDLQKAIVASLQDSQGILGGQVSREEQDISSKAGTKRKRGDVWFVDPLNPHERKRADGCPSLFHLKRFRHFVLNFRPQREVTQGSVETRNLRFMQELRYLFALMIGSHKKYVDPSKAVEILKEAFSSSTQGVTDSQQVSV</sequence>
<evidence type="ECO:0000313" key="3">
    <source>
        <dbReference type="Proteomes" id="UP001217089"/>
    </source>
</evidence>
<dbReference type="Proteomes" id="UP001217089">
    <property type="component" value="Unassembled WGS sequence"/>
</dbReference>